<dbReference type="RefSeq" id="WP_049614400.1">
    <property type="nucleotide sequence ID" value="NZ_CAWMMU010000028.1"/>
</dbReference>
<reference evidence="4" key="2">
    <citation type="submission" date="2015-03" db="EMBL/GenBank/DDBJ databases">
        <authorList>
            <person name="Murphy D."/>
        </authorList>
    </citation>
    <scope>NUCLEOTIDE SEQUENCE [LARGE SCALE GENOMIC DNA]</scope>
    <source>
        <strain evidence="4">A125KOH2</strain>
    </source>
</reference>
<evidence type="ECO:0000313" key="5">
    <source>
        <dbReference type="EMBL" id="CRY68893.1"/>
    </source>
</evidence>
<dbReference type="InterPro" id="IPR012843">
    <property type="entry name" value="YscD"/>
</dbReference>
<feature type="domain" description="YscD-like Bon-like" evidence="3">
    <location>
        <begin position="207"/>
        <end position="268"/>
    </location>
</feature>
<keyword evidence="1" id="KW-1133">Transmembrane helix</keyword>
<gene>
    <name evidence="4" type="ORF">ERS008529_03488</name>
    <name evidence="5" type="ORF">ERS137968_04023</name>
</gene>
<proteinExistence type="predicted"/>
<keyword evidence="1" id="KW-0472">Membrane</keyword>
<dbReference type="Proteomes" id="UP000045840">
    <property type="component" value="Unassembled WGS sequence"/>
</dbReference>
<dbReference type="Pfam" id="PF21937">
    <property type="entry name" value="Yop-YscD_ppl_2nd"/>
    <property type="match status" value="1"/>
</dbReference>
<feature type="domain" description="YscD-like Bon-like" evidence="2">
    <location>
        <begin position="276"/>
        <end position="334"/>
    </location>
</feature>
<dbReference type="AlphaFoldDB" id="A0A0T9QS20"/>
<evidence type="ECO:0000313" key="6">
    <source>
        <dbReference type="Proteomes" id="UP000044625"/>
    </source>
</evidence>
<reference evidence="5 6" key="1">
    <citation type="submission" date="2015-03" db="EMBL/GenBank/DDBJ databases">
        <authorList>
            <consortium name="Pathogen Informatics"/>
            <person name="Murphy D."/>
        </authorList>
    </citation>
    <scope>NUCLEOTIDE SEQUENCE [LARGE SCALE GENOMIC DNA]</scope>
    <source>
        <strain evidence="6">type strain: CIP110230</strain>
        <strain evidence="5">Type strain: CIP110230</strain>
    </source>
</reference>
<dbReference type="Pfam" id="PF21934">
    <property type="entry name" value="Yop-YscD_ppl_3rd"/>
    <property type="match status" value="1"/>
</dbReference>
<organism evidence="4 7">
    <name type="scientific">Yersinia pekkanenii</name>
    <dbReference type="NCBI Taxonomy" id="1288385"/>
    <lineage>
        <taxon>Bacteria</taxon>
        <taxon>Pseudomonadati</taxon>
        <taxon>Pseudomonadota</taxon>
        <taxon>Gammaproteobacteria</taxon>
        <taxon>Enterobacterales</taxon>
        <taxon>Yersiniaceae</taxon>
        <taxon>Yersinia</taxon>
    </lineage>
</organism>
<protein>
    <submittedName>
        <fullName evidence="4">Type-III secretion protein</fullName>
    </submittedName>
</protein>
<dbReference type="EMBL" id="CQAZ01000036">
    <property type="protein sequence ID" value="CNI24627.1"/>
    <property type="molecule type" value="Genomic_DNA"/>
</dbReference>
<dbReference type="NCBIfam" id="TIGR02500">
    <property type="entry name" value="type_III_yscD"/>
    <property type="match status" value="1"/>
</dbReference>
<keyword evidence="1" id="KW-0812">Transmembrane</keyword>
<dbReference type="Gene3D" id="3.30.1340.30">
    <property type="match status" value="1"/>
</dbReference>
<dbReference type="STRING" id="1288385.ERS137968_04023"/>
<sequence>MAGRYKLRLLNGELNGRELTLPEGEFTLGEQQCDVLLPLPQGQILTLVISEHQIMMQVSGDVWVNGLRHDLQQTLPLRQSIETAGLALVIGEEDDVLSGINITPRTTSRLLLWLSIVTLILLSLLSMFIFWFAQQPTTLLAYLPANISTQLSERLRQPALQGIKEGWLADGSVVLSGHCISSPAVVQLQNFLVLNHTAFRNHLVCDDHLITSVSDVLHQYGYQDIEVRTAKEPGKITLHGAIEMGGQWLKVQETLATIAGLKGWTVVNSHDGQILQLVERLKEQGLLGYLSMAQSNKEIIISGVLSADQQQELAKVLANLAQQQPDFLVVKYQNIPTSDQTAQLLPAAIVSYGGNSHSGFVQLVNGLRLQQGTVLENGYKVIFIGEQGISLLKSNRLIHIPMNF</sequence>
<evidence type="ECO:0000313" key="4">
    <source>
        <dbReference type="EMBL" id="CNI24627.1"/>
    </source>
</evidence>
<name>A0A0T9QS20_9GAMM</name>
<evidence type="ECO:0000256" key="1">
    <source>
        <dbReference type="SAM" id="Phobius"/>
    </source>
</evidence>
<keyword evidence="6" id="KW-1185">Reference proteome</keyword>
<dbReference type="InterPro" id="IPR053947">
    <property type="entry name" value="YscD_ppl__2nd"/>
</dbReference>
<evidence type="ECO:0000259" key="3">
    <source>
        <dbReference type="Pfam" id="PF21937"/>
    </source>
</evidence>
<accession>A0A0T9QS20</accession>
<dbReference type="InterPro" id="IPR053946">
    <property type="entry name" value="YscD_ppl_3rd"/>
</dbReference>
<feature type="transmembrane region" description="Helical" evidence="1">
    <location>
        <begin position="110"/>
        <end position="133"/>
    </location>
</feature>
<dbReference type="Proteomes" id="UP000044625">
    <property type="component" value="Unassembled WGS sequence"/>
</dbReference>
<dbReference type="EMBL" id="CWJL01000028">
    <property type="protein sequence ID" value="CRY68893.1"/>
    <property type="molecule type" value="Genomic_DNA"/>
</dbReference>
<reference evidence="7" key="3">
    <citation type="submission" date="2015-03" db="EMBL/GenBank/DDBJ databases">
        <authorList>
            <consortium name="Pathogen Informatics"/>
        </authorList>
    </citation>
    <scope>NUCLEOTIDE SEQUENCE [LARGE SCALE GENOMIC DNA]</scope>
    <source>
        <strain evidence="7">A125KOH2</strain>
    </source>
</reference>
<evidence type="ECO:0000259" key="2">
    <source>
        <dbReference type="Pfam" id="PF21934"/>
    </source>
</evidence>
<dbReference type="OrthoDB" id="7066518at2"/>
<evidence type="ECO:0000313" key="7">
    <source>
        <dbReference type="Proteomes" id="UP000045840"/>
    </source>
</evidence>